<accession>A0A0H2VCD3</accession>
<evidence type="ECO:0000256" key="4">
    <source>
        <dbReference type="ARBA" id="ARBA00023235"/>
    </source>
</evidence>
<reference evidence="9 10" key="1">
    <citation type="journal article" date="2002" name="Proc. Natl. Acad. Sci. U.S.A.">
        <title>Extensive mosaic structure revealed by the complete genome sequence of uropathogenic Escherichia coli.</title>
        <authorList>
            <person name="Welch R.A."/>
            <person name="Burland V."/>
            <person name="Plunkett G.III."/>
            <person name="Redford P."/>
            <person name="Roesch P."/>
            <person name="Rasko D."/>
            <person name="Buckles E.L."/>
            <person name="Liou S.R."/>
            <person name="Boutin A."/>
            <person name="Hackett J."/>
            <person name="Stroud D."/>
            <person name="Mayhew G.F."/>
            <person name="Rose D.J."/>
            <person name="Zhou S."/>
            <person name="Schwartz D.C."/>
            <person name="Perna N.T."/>
            <person name="Mobley H.L."/>
            <person name="Donnenberg M.S."/>
            <person name="Blattner F.R."/>
        </authorList>
    </citation>
    <scope>NUCLEOTIDE SEQUENCE [LARGE SCALE GENOMIC DNA]</scope>
    <source>
        <strain evidence="10">CFT073 / ATCC 700928 / UPEC</strain>
    </source>
</reference>
<keyword evidence="2" id="KW-0479">Metal-binding</keyword>
<dbReference type="EMBL" id="AE014075">
    <property type="protein sequence ID" value="AAN82917.1"/>
    <property type="molecule type" value="Genomic_DNA"/>
</dbReference>
<dbReference type="STRING" id="199310.c4481"/>
<name>A0A0H2VCD3_ECOL6</name>
<dbReference type="InterPro" id="IPR010864">
    <property type="entry name" value="D-lyxose_isomer"/>
</dbReference>
<keyword evidence="3" id="KW-0464">Manganese</keyword>
<evidence type="ECO:0000256" key="8">
    <source>
        <dbReference type="ARBA" id="ARBA00044972"/>
    </source>
</evidence>
<evidence type="ECO:0000256" key="1">
    <source>
        <dbReference type="ARBA" id="ARBA00001936"/>
    </source>
</evidence>
<dbReference type="SMR" id="A0A0H2VCD3"/>
<dbReference type="Proteomes" id="UP000001410">
    <property type="component" value="Chromosome"/>
</dbReference>
<evidence type="ECO:0000256" key="5">
    <source>
        <dbReference type="ARBA" id="ARBA00023277"/>
    </source>
</evidence>
<comment type="similarity">
    <text evidence="7">Belongs to the D-lyxose ketol-isomerase family.</text>
</comment>
<gene>
    <name evidence="9" type="ordered locus">c4481</name>
</gene>
<evidence type="ECO:0000256" key="3">
    <source>
        <dbReference type="ARBA" id="ARBA00023211"/>
    </source>
</evidence>
<evidence type="ECO:0000256" key="7">
    <source>
        <dbReference type="ARBA" id="ARBA00044951"/>
    </source>
</evidence>
<dbReference type="InterPro" id="IPR014710">
    <property type="entry name" value="RmlC-like_jellyroll"/>
</dbReference>
<dbReference type="InterPro" id="IPR047581">
    <property type="entry name" value="EcSI_cupin"/>
</dbReference>
<proteinExistence type="inferred from homology"/>
<dbReference type="HOGENOM" id="CLU_1204311_0_0_6"/>
<dbReference type="CDD" id="cd20309">
    <property type="entry name" value="cupin_EcSI"/>
    <property type="match status" value="1"/>
</dbReference>
<dbReference type="GO" id="GO:0047828">
    <property type="term" value="F:D-lyxose ketol-isomerase activity"/>
    <property type="evidence" value="ECO:0007669"/>
    <property type="project" value="UniProtKB-EC"/>
</dbReference>
<dbReference type="GO" id="GO:0046872">
    <property type="term" value="F:metal ion binding"/>
    <property type="evidence" value="ECO:0007669"/>
    <property type="project" value="UniProtKB-KW"/>
</dbReference>
<dbReference type="KEGG" id="ecc:c4481"/>
<organism evidence="9 10">
    <name type="scientific">Escherichia coli O6:H1 (strain CFT073 / ATCC 700928 / UPEC)</name>
    <dbReference type="NCBI Taxonomy" id="199310"/>
    <lineage>
        <taxon>Bacteria</taxon>
        <taxon>Pseudomonadati</taxon>
        <taxon>Pseudomonadota</taxon>
        <taxon>Gammaproteobacteria</taxon>
        <taxon>Enterobacterales</taxon>
        <taxon>Enterobacteriaceae</taxon>
        <taxon>Escherichia</taxon>
    </lineage>
</organism>
<sequence>MALPGLLCATEKPMKRSQINYVIDKAHAIAQTFRVCLPEFAYFTVDDWLQRERDNWQEVVDLQLGWDITDFGRGDFNQTGLTLLTMRNGALGSAAYPKPYAEKMLQIQQDQQTPWHFHTHKMEDILNRGGGDLCMQLAWANEANLCDDQRVITVSVDGQRRTMKPGETLVLKPGQGICLPPRLYHRFWAEKAFVLGWEISMVNDDQHDNYFLEPGGRFPAIEEDEPVKWLLCSEYGILR</sequence>
<comment type="cofactor">
    <cofactor evidence="1">
        <name>Mn(2+)</name>
        <dbReference type="ChEBI" id="CHEBI:29035"/>
    </cofactor>
</comment>
<evidence type="ECO:0000313" key="10">
    <source>
        <dbReference type="Proteomes" id="UP000001410"/>
    </source>
</evidence>
<comment type="catalytic activity">
    <reaction evidence="6">
        <text>D-lyxose = D-xylulose</text>
        <dbReference type="Rhea" id="RHEA:14201"/>
        <dbReference type="ChEBI" id="CHEBI:16789"/>
        <dbReference type="ChEBI" id="CHEBI:17140"/>
        <dbReference type="EC" id="5.3.1.15"/>
    </reaction>
</comment>
<dbReference type="Pfam" id="PF07385">
    <property type="entry name" value="Lyx_isomer"/>
    <property type="match status" value="1"/>
</dbReference>
<protein>
    <recommendedName>
        <fullName evidence="8">D-lyxose ketol-isomerase</fullName>
        <ecNumber evidence="8">5.3.1.15</ecNumber>
    </recommendedName>
</protein>
<keyword evidence="10" id="KW-1185">Reference proteome</keyword>
<keyword evidence="4" id="KW-0413">Isomerase</keyword>
<evidence type="ECO:0000313" key="9">
    <source>
        <dbReference type="EMBL" id="AAN82917.1"/>
    </source>
</evidence>
<dbReference type="eggNOG" id="COG3822">
    <property type="taxonomic scope" value="Bacteria"/>
</dbReference>
<evidence type="ECO:0000256" key="6">
    <source>
        <dbReference type="ARBA" id="ARBA00044907"/>
    </source>
</evidence>
<dbReference type="Gene3D" id="2.60.120.10">
    <property type="entry name" value="Jelly Rolls"/>
    <property type="match status" value="1"/>
</dbReference>
<keyword evidence="5" id="KW-0119">Carbohydrate metabolism</keyword>
<dbReference type="AlphaFoldDB" id="A0A0H2VCD3"/>
<dbReference type="EC" id="5.3.1.15" evidence="8"/>
<evidence type="ECO:0000256" key="2">
    <source>
        <dbReference type="ARBA" id="ARBA00022723"/>
    </source>
</evidence>